<feature type="region of interest" description="Disordered" evidence="1">
    <location>
        <begin position="112"/>
        <end position="139"/>
    </location>
</feature>
<dbReference type="AlphaFoldDB" id="A0A9W6XFB5"/>
<evidence type="ECO:0000313" key="2">
    <source>
        <dbReference type="EMBL" id="GMF37419.1"/>
    </source>
</evidence>
<protein>
    <submittedName>
        <fullName evidence="2">Unnamed protein product</fullName>
    </submittedName>
</protein>
<evidence type="ECO:0000256" key="1">
    <source>
        <dbReference type="SAM" id="MobiDB-lite"/>
    </source>
</evidence>
<keyword evidence="3" id="KW-1185">Reference proteome</keyword>
<reference evidence="2" key="1">
    <citation type="submission" date="2023-04" db="EMBL/GenBank/DDBJ databases">
        <title>Phytophthora lilii NBRC 32176.</title>
        <authorList>
            <person name="Ichikawa N."/>
            <person name="Sato H."/>
            <person name="Tonouchi N."/>
        </authorList>
    </citation>
    <scope>NUCLEOTIDE SEQUENCE</scope>
    <source>
        <strain evidence="2">NBRC 32176</strain>
    </source>
</reference>
<proteinExistence type="predicted"/>
<evidence type="ECO:0000313" key="3">
    <source>
        <dbReference type="Proteomes" id="UP001165083"/>
    </source>
</evidence>
<dbReference type="OrthoDB" id="532484at2759"/>
<sequence>MLCELTRFALQSIRRYLGAGAGSTHFIQQRQRRLPGSKHNEDQRSASPLPLLLHLNSSANHTHPSQKLPLPRDTQCSMGKDIRSHPRAPERHHSQLFKMSKFKAVGATLCTQPNAHSSRKCEDDADSQPAGDDYVHDDD</sequence>
<name>A0A9W6XFB5_9STRA</name>
<feature type="region of interest" description="Disordered" evidence="1">
    <location>
        <begin position="57"/>
        <end position="94"/>
    </location>
</feature>
<accession>A0A9W6XFB5</accession>
<organism evidence="2 3">
    <name type="scientific">Phytophthora lilii</name>
    <dbReference type="NCBI Taxonomy" id="2077276"/>
    <lineage>
        <taxon>Eukaryota</taxon>
        <taxon>Sar</taxon>
        <taxon>Stramenopiles</taxon>
        <taxon>Oomycota</taxon>
        <taxon>Peronosporomycetes</taxon>
        <taxon>Peronosporales</taxon>
        <taxon>Peronosporaceae</taxon>
        <taxon>Phytophthora</taxon>
    </lineage>
</organism>
<feature type="compositionally biased region" description="Basic and acidic residues" evidence="1">
    <location>
        <begin position="80"/>
        <end position="93"/>
    </location>
</feature>
<dbReference type="Proteomes" id="UP001165083">
    <property type="component" value="Unassembled WGS sequence"/>
</dbReference>
<dbReference type="EMBL" id="BSXW01001526">
    <property type="protein sequence ID" value="GMF37419.1"/>
    <property type="molecule type" value="Genomic_DNA"/>
</dbReference>
<gene>
    <name evidence="2" type="ORF">Plil01_001574900</name>
</gene>
<comment type="caution">
    <text evidence="2">The sequence shown here is derived from an EMBL/GenBank/DDBJ whole genome shotgun (WGS) entry which is preliminary data.</text>
</comment>